<evidence type="ECO:0000313" key="1">
    <source>
        <dbReference type="EMBL" id="BAH73575.1"/>
    </source>
</evidence>
<dbReference type="Proteomes" id="UP000009071">
    <property type="component" value="Chromosome"/>
</dbReference>
<dbReference type="KEGG" id="dma:DMR_00840"/>
<dbReference type="AlphaFoldDB" id="C4XTR0"/>
<sequence>MHIMPAKRRRKPEPRPRNEFKKSHYIKDLIKKFALANILLNPLNLLENFNLLIISVS</sequence>
<reference evidence="1 2" key="1">
    <citation type="journal article" date="2009" name="Genome Res.">
        <title>Whole genome sequence of Desulfovibrio magneticus strain RS-1 revealed common gene clusters in magnetotactic bacteria.</title>
        <authorList>
            <person name="Nakazawa H."/>
            <person name="Arakaki A."/>
            <person name="Narita-Yamada S."/>
            <person name="Yashiro I."/>
            <person name="Jinno K."/>
            <person name="Aoki N."/>
            <person name="Tsuruyama A."/>
            <person name="Okamura Y."/>
            <person name="Tanikawa S."/>
            <person name="Fujita N."/>
            <person name="Takeyama H."/>
            <person name="Matsunaga T."/>
        </authorList>
    </citation>
    <scope>NUCLEOTIDE SEQUENCE [LARGE SCALE GENOMIC DNA]</scope>
    <source>
        <strain evidence="2">ATCC 700980 / DSM 13731 / RS-1</strain>
    </source>
</reference>
<proteinExistence type="predicted"/>
<dbReference type="EMBL" id="AP010904">
    <property type="protein sequence ID" value="BAH73575.1"/>
    <property type="molecule type" value="Genomic_DNA"/>
</dbReference>
<keyword evidence="2" id="KW-1185">Reference proteome</keyword>
<dbReference type="HOGENOM" id="CLU_2989264_0_0_7"/>
<dbReference type="STRING" id="573370.DMR_00840"/>
<protein>
    <submittedName>
        <fullName evidence="1">Uncharacterized protein</fullName>
    </submittedName>
</protein>
<gene>
    <name evidence="1" type="ordered locus">DMR_00840</name>
</gene>
<evidence type="ECO:0000313" key="2">
    <source>
        <dbReference type="Proteomes" id="UP000009071"/>
    </source>
</evidence>
<name>C4XTR0_SOLM1</name>
<accession>C4XTR0</accession>
<organism evidence="1 2">
    <name type="scientific">Solidesulfovibrio magneticus (strain ATCC 700980 / DSM 13731 / RS-1)</name>
    <name type="common">Desulfovibrio magneticus</name>
    <dbReference type="NCBI Taxonomy" id="573370"/>
    <lineage>
        <taxon>Bacteria</taxon>
        <taxon>Pseudomonadati</taxon>
        <taxon>Thermodesulfobacteriota</taxon>
        <taxon>Desulfovibrionia</taxon>
        <taxon>Desulfovibrionales</taxon>
        <taxon>Desulfovibrionaceae</taxon>
        <taxon>Solidesulfovibrio</taxon>
    </lineage>
</organism>